<dbReference type="GO" id="GO:0000062">
    <property type="term" value="F:fatty-acyl-CoA binding"/>
    <property type="evidence" value="ECO:0007669"/>
    <property type="project" value="InterPro"/>
</dbReference>
<dbReference type="InterPro" id="IPR022408">
    <property type="entry name" value="Acyl-CoA-binding_prot_CS"/>
</dbReference>
<dbReference type="Gene3D" id="1.10.12.10">
    <property type="entry name" value="Lyase 2-enoyl-coa Hydratase, Chain A, domain 2"/>
    <property type="match status" value="1"/>
</dbReference>
<dbReference type="FunFam" id="3.90.226.10:FF:000084">
    <property type="entry name" value="Enoyl-CoA delta isomerase 2, mitochondrial"/>
    <property type="match status" value="1"/>
</dbReference>
<evidence type="ECO:0000256" key="1">
    <source>
        <dbReference type="ARBA" id="ARBA00004275"/>
    </source>
</evidence>
<dbReference type="Pfam" id="PF00378">
    <property type="entry name" value="ECH_1"/>
    <property type="match status" value="1"/>
</dbReference>
<name>A0AAN8XII6_HALRR</name>
<keyword evidence="3 5" id="KW-0413">Isomerase</keyword>
<dbReference type="Gene3D" id="1.20.80.10">
    <property type="match status" value="1"/>
</dbReference>
<dbReference type="EMBL" id="JAXCGZ010001965">
    <property type="protein sequence ID" value="KAK7084841.1"/>
    <property type="molecule type" value="Genomic_DNA"/>
</dbReference>
<dbReference type="Proteomes" id="UP001381693">
    <property type="component" value="Unassembled WGS sequence"/>
</dbReference>
<dbReference type="Gene3D" id="3.90.226.10">
    <property type="entry name" value="2-enoyl-CoA Hydratase, Chain A, domain 1"/>
    <property type="match status" value="1"/>
</dbReference>
<evidence type="ECO:0000256" key="3">
    <source>
        <dbReference type="ARBA" id="ARBA00023235"/>
    </source>
</evidence>
<dbReference type="PROSITE" id="PS00880">
    <property type="entry name" value="ACB_1"/>
    <property type="match status" value="1"/>
</dbReference>
<dbReference type="AlphaFoldDB" id="A0AAN8XII6"/>
<dbReference type="CDD" id="cd06558">
    <property type="entry name" value="crotonase-like"/>
    <property type="match status" value="1"/>
</dbReference>
<evidence type="ECO:0000313" key="6">
    <source>
        <dbReference type="Proteomes" id="UP001381693"/>
    </source>
</evidence>
<protein>
    <submittedName>
        <fullName evidence="5">Enoyl-CoA delta isomerase 2, mitochondrial</fullName>
        <ecNumber evidence="5">5.3.3.8</ecNumber>
    </submittedName>
</protein>
<dbReference type="GO" id="GO:0005777">
    <property type="term" value="C:peroxisome"/>
    <property type="evidence" value="ECO:0007669"/>
    <property type="project" value="UniProtKB-SubCell"/>
</dbReference>
<comment type="subcellular location">
    <subcellularLocation>
        <location evidence="1">Peroxisome</location>
    </subcellularLocation>
</comment>
<reference evidence="5 6" key="1">
    <citation type="submission" date="2023-11" db="EMBL/GenBank/DDBJ databases">
        <title>Halocaridina rubra genome assembly.</title>
        <authorList>
            <person name="Smith C."/>
        </authorList>
    </citation>
    <scope>NUCLEOTIDE SEQUENCE [LARGE SCALE GENOMIC DNA]</scope>
    <source>
        <strain evidence="5">EP-1</strain>
        <tissue evidence="5">Whole</tissue>
    </source>
</reference>
<keyword evidence="6" id="KW-1185">Reference proteome</keyword>
<evidence type="ECO:0000256" key="2">
    <source>
        <dbReference type="ARBA" id="ARBA00023140"/>
    </source>
</evidence>
<feature type="domain" description="ACB" evidence="4">
    <location>
        <begin position="40"/>
        <end position="125"/>
    </location>
</feature>
<dbReference type="SUPFAM" id="SSF52096">
    <property type="entry name" value="ClpP/crotonase"/>
    <property type="match status" value="1"/>
</dbReference>
<dbReference type="GO" id="GO:0005739">
    <property type="term" value="C:mitochondrion"/>
    <property type="evidence" value="ECO:0007669"/>
    <property type="project" value="TreeGrafter"/>
</dbReference>
<dbReference type="CDD" id="cd00435">
    <property type="entry name" value="ACBP"/>
    <property type="match status" value="1"/>
</dbReference>
<dbReference type="PANTHER" id="PTHR43684:SF1">
    <property type="entry name" value="ENOYL-COA DELTA ISOMERASE 2"/>
    <property type="match status" value="1"/>
</dbReference>
<dbReference type="InterPro" id="IPR000582">
    <property type="entry name" value="Acyl-CoA-binding_protein"/>
</dbReference>
<proteinExistence type="predicted"/>
<dbReference type="InterPro" id="IPR051053">
    <property type="entry name" value="ECH/Chromodomain_protein"/>
</dbReference>
<keyword evidence="2" id="KW-0576">Peroxisome</keyword>
<comment type="caution">
    <text evidence="5">The sequence shown here is derived from an EMBL/GenBank/DDBJ whole genome shotgun (WGS) entry which is preliminary data.</text>
</comment>
<dbReference type="InterPro" id="IPR035984">
    <property type="entry name" value="Acyl-CoA-binding_sf"/>
</dbReference>
<accession>A0AAN8XII6</accession>
<evidence type="ECO:0000259" key="4">
    <source>
        <dbReference type="PROSITE" id="PS51228"/>
    </source>
</evidence>
<dbReference type="SUPFAM" id="SSF47027">
    <property type="entry name" value="Acyl-CoA binding protein"/>
    <property type="match status" value="1"/>
</dbReference>
<evidence type="ECO:0000313" key="5">
    <source>
        <dbReference type="EMBL" id="KAK7084841.1"/>
    </source>
</evidence>
<dbReference type="InterPro" id="IPR001753">
    <property type="entry name" value="Enoyl-CoA_hydra/iso"/>
</dbReference>
<dbReference type="Pfam" id="PF00887">
    <property type="entry name" value="ACBP"/>
    <property type="match status" value="1"/>
</dbReference>
<organism evidence="5 6">
    <name type="scientific">Halocaridina rubra</name>
    <name type="common">Hawaiian red shrimp</name>
    <dbReference type="NCBI Taxonomy" id="373956"/>
    <lineage>
        <taxon>Eukaryota</taxon>
        <taxon>Metazoa</taxon>
        <taxon>Ecdysozoa</taxon>
        <taxon>Arthropoda</taxon>
        <taxon>Crustacea</taxon>
        <taxon>Multicrustacea</taxon>
        <taxon>Malacostraca</taxon>
        <taxon>Eumalacostraca</taxon>
        <taxon>Eucarida</taxon>
        <taxon>Decapoda</taxon>
        <taxon>Pleocyemata</taxon>
        <taxon>Caridea</taxon>
        <taxon>Atyoidea</taxon>
        <taxon>Atyidae</taxon>
        <taxon>Halocaridina</taxon>
    </lineage>
</organism>
<gene>
    <name evidence="5" type="primary">ECI2_1</name>
    <name evidence="5" type="ORF">SK128_008246</name>
</gene>
<dbReference type="PANTHER" id="PTHR43684">
    <property type="match status" value="1"/>
</dbReference>
<sequence>MATLRLVTSLSGVSRRSCAYSKMYAMRSTRILPVRFMSTVSPEFERAKDTLGTLKEDPGNEAKLKIYALFKQATSGPVTSKRPGMTNFVGRAKWDAWNALGTMNSADAQKAYIDLVSSLVKTEKTESISQAASDQKYKNLLVKCEDGLRVITLNRPSKKNAVTVEMYSEWMAALAEATADPNTVITAITGAGDFYCAGNDLTNFTNVKPEDIHKMAQDSKVMLRRFVAAFIDFPKPLIAVVNGPSFGISVTTLALCDAVYASDRATFTTPFSKLGQSPEGCSSYLFPKLMGQSKACQFLMFNKTITAHEAQELGLVTKVIPDAMLQSEVWPELRKYAKLPIKSLVYTKALTRETEKDILHKINESECETISERWTSEDCINAVMNFVSRNT</sequence>
<dbReference type="InterPro" id="IPR014748">
    <property type="entry name" value="Enoyl-CoA_hydra_C"/>
</dbReference>
<dbReference type="PROSITE" id="PS51228">
    <property type="entry name" value="ACB_2"/>
    <property type="match status" value="1"/>
</dbReference>
<dbReference type="PRINTS" id="PR00689">
    <property type="entry name" value="ACOABINDINGP"/>
</dbReference>
<dbReference type="InterPro" id="IPR014352">
    <property type="entry name" value="FERM/acyl-CoA-bd_prot_sf"/>
</dbReference>
<dbReference type="EC" id="5.3.3.8" evidence="5"/>
<dbReference type="GO" id="GO:0004165">
    <property type="term" value="F:delta(3)-delta(2)-enoyl-CoA isomerase activity"/>
    <property type="evidence" value="ECO:0007669"/>
    <property type="project" value="UniProtKB-EC"/>
</dbReference>
<dbReference type="InterPro" id="IPR029045">
    <property type="entry name" value="ClpP/crotonase-like_dom_sf"/>
</dbReference>